<dbReference type="EMBL" id="CP002086">
    <property type="protein sequence ID" value="ADJ29102.1"/>
    <property type="molecule type" value="Genomic_DNA"/>
</dbReference>
<sequence>MITSESNSLLNALDIERGIVCLTGAGGKRTILYRLATLHPGRVGITSTTPIPPFPDKISAYQVITEEKLLFTLVSTAATTHRLIAYTQPSVKKGYLAGISPSLVAMIHRQAGFDISLVNADTAQGRWIKVPNMEKRAIPEQATHVIPVLSALALGQPLSENIACQAERIQTIIRIKVGEILKPVHLARLLASSAEKLKRGRKIKIIPLINMIDDPIRETQGTAAAKLALSLTDHFDRIVLTRMNCPNPLIRVVHRH</sequence>
<evidence type="ECO:0008006" key="3">
    <source>
        <dbReference type="Google" id="ProtNLM"/>
    </source>
</evidence>
<protein>
    <recommendedName>
        <fullName evidence="3">Selenium-dependent hydroxylase accessory protein YqeC</fullName>
    </recommendedName>
</protein>
<dbReference type="Proteomes" id="UP000000393">
    <property type="component" value="Chromosome"/>
</dbReference>
<dbReference type="AlphaFoldDB" id="D8K8I2"/>
<organism evidence="1 2">
    <name type="scientific">Nitrosococcus watsoni (strain C-113)</name>
    <dbReference type="NCBI Taxonomy" id="105559"/>
    <lineage>
        <taxon>Bacteria</taxon>
        <taxon>Pseudomonadati</taxon>
        <taxon>Pseudomonadota</taxon>
        <taxon>Gammaproteobacteria</taxon>
        <taxon>Chromatiales</taxon>
        <taxon>Chromatiaceae</taxon>
        <taxon>Nitrosococcus</taxon>
    </lineage>
</organism>
<dbReference type="KEGG" id="nwa:Nwat_2273"/>
<dbReference type="NCBIfam" id="TIGR03172">
    <property type="entry name" value="selenium cofactor biosynthesis protein YqeC"/>
    <property type="match status" value="1"/>
</dbReference>
<dbReference type="InterPro" id="IPR017587">
    <property type="entry name" value="YqeC"/>
</dbReference>
<dbReference type="eggNOG" id="COG2068">
    <property type="taxonomic scope" value="Bacteria"/>
</dbReference>
<dbReference type="HOGENOM" id="CLU_068045_0_0_6"/>
<evidence type="ECO:0000313" key="2">
    <source>
        <dbReference type="Proteomes" id="UP000000393"/>
    </source>
</evidence>
<gene>
    <name evidence="1" type="ordered locus">Nwat_2273</name>
</gene>
<proteinExistence type="predicted"/>
<dbReference type="RefSeq" id="WP_013221174.1">
    <property type="nucleotide sequence ID" value="NC_014315.1"/>
</dbReference>
<name>D8K8I2_NITWC</name>
<reference evidence="1 2" key="1">
    <citation type="submission" date="2010-06" db="EMBL/GenBank/DDBJ databases">
        <title>Complete sequence of chromosome of Nitrosococcus watsoni C-113.</title>
        <authorList>
            <consortium name="US DOE Joint Genome Institute"/>
            <person name="Lucas S."/>
            <person name="Copeland A."/>
            <person name="Lapidus A."/>
            <person name="Cheng J.-F."/>
            <person name="Bruce D."/>
            <person name="Goodwin L."/>
            <person name="Pitluck S."/>
            <person name="Malfatti S.A."/>
            <person name="Chain P.S.G."/>
            <person name="Land M."/>
            <person name="Hauser L."/>
            <person name="Kyrpides N."/>
            <person name="Ivanova N."/>
            <person name="Cambell M.A."/>
            <person name="Heidelberg J.F."/>
            <person name="Klotz M.G."/>
            <person name="Woyke T."/>
        </authorList>
    </citation>
    <scope>NUCLEOTIDE SEQUENCE [LARGE SCALE GENOMIC DNA]</scope>
    <source>
        <strain evidence="1 2">C-113</strain>
    </source>
</reference>
<keyword evidence="2" id="KW-1185">Reference proteome</keyword>
<dbReference type="Pfam" id="PF19842">
    <property type="entry name" value="YqeC"/>
    <property type="match status" value="1"/>
</dbReference>
<accession>D8K8I2</accession>
<dbReference type="STRING" id="105559.Nwat_2273"/>
<evidence type="ECO:0000313" key="1">
    <source>
        <dbReference type="EMBL" id="ADJ29102.1"/>
    </source>
</evidence>
<dbReference type="OrthoDB" id="368187at2"/>